<feature type="region of interest" description="Disordered" evidence="2">
    <location>
        <begin position="32"/>
        <end position="72"/>
    </location>
</feature>
<keyword evidence="5" id="KW-1185">Reference proteome</keyword>
<organism evidence="4 5">
    <name type="scientific">Nocardioides aquaticus</name>
    <dbReference type="NCBI Taxonomy" id="160826"/>
    <lineage>
        <taxon>Bacteria</taxon>
        <taxon>Bacillati</taxon>
        <taxon>Actinomycetota</taxon>
        <taxon>Actinomycetes</taxon>
        <taxon>Propionibacteriales</taxon>
        <taxon>Nocardioidaceae</taxon>
        <taxon>Nocardioides</taxon>
    </lineage>
</organism>
<evidence type="ECO:0000313" key="4">
    <source>
        <dbReference type="EMBL" id="QVT80164.1"/>
    </source>
</evidence>
<dbReference type="InterPro" id="IPR042001">
    <property type="entry name" value="Sortase_F"/>
</dbReference>
<evidence type="ECO:0000256" key="1">
    <source>
        <dbReference type="ARBA" id="ARBA00022801"/>
    </source>
</evidence>
<reference evidence="4 5" key="1">
    <citation type="submission" date="2021-05" db="EMBL/GenBank/DDBJ databases">
        <title>Complete genome of Nocardioides aquaticus KCTC 9944T isolated from meromictic and hypersaline Ekho Lake, Antarctica.</title>
        <authorList>
            <person name="Hwang K."/>
            <person name="Kim K.M."/>
            <person name="Choe H."/>
        </authorList>
    </citation>
    <scope>NUCLEOTIDE SEQUENCE [LARGE SCALE GENOMIC DNA]</scope>
    <source>
        <strain evidence="4 5">KCTC 9944</strain>
    </source>
</reference>
<dbReference type="InterPro" id="IPR023365">
    <property type="entry name" value="Sortase_dom-sf"/>
</dbReference>
<protein>
    <recommendedName>
        <fullName evidence="6">Class F sortase</fullName>
    </recommendedName>
</protein>
<feature type="signal peptide" evidence="3">
    <location>
        <begin position="1"/>
        <end position="31"/>
    </location>
</feature>
<feature type="compositionally biased region" description="Low complexity" evidence="2">
    <location>
        <begin position="32"/>
        <end position="44"/>
    </location>
</feature>
<dbReference type="SUPFAM" id="SSF63817">
    <property type="entry name" value="Sortase"/>
    <property type="match status" value="1"/>
</dbReference>
<dbReference type="RefSeq" id="WP_214055763.1">
    <property type="nucleotide sequence ID" value="NZ_BAAAHS010000021.1"/>
</dbReference>
<dbReference type="InterPro" id="IPR005754">
    <property type="entry name" value="Sortase"/>
</dbReference>
<dbReference type="PROSITE" id="PS51257">
    <property type="entry name" value="PROKAR_LIPOPROTEIN"/>
    <property type="match status" value="1"/>
</dbReference>
<gene>
    <name evidence="4" type="ORF">ENKNEFLB_02555</name>
</gene>
<proteinExistence type="predicted"/>
<evidence type="ECO:0008006" key="6">
    <source>
        <dbReference type="Google" id="ProtNLM"/>
    </source>
</evidence>
<dbReference type="CDD" id="cd05829">
    <property type="entry name" value="Sortase_F"/>
    <property type="match status" value="1"/>
</dbReference>
<dbReference type="Pfam" id="PF04203">
    <property type="entry name" value="Sortase"/>
    <property type="match status" value="1"/>
</dbReference>
<feature type="compositionally biased region" description="Basic and acidic residues" evidence="2">
    <location>
        <begin position="45"/>
        <end position="56"/>
    </location>
</feature>
<evidence type="ECO:0000313" key="5">
    <source>
        <dbReference type="Proteomes" id="UP000679307"/>
    </source>
</evidence>
<keyword evidence="1" id="KW-0378">Hydrolase</keyword>
<dbReference type="Proteomes" id="UP000679307">
    <property type="component" value="Chromosome"/>
</dbReference>
<name>A0ABX8EIR8_9ACTN</name>
<keyword evidence="3" id="KW-0732">Signal</keyword>
<dbReference type="Gene3D" id="2.40.260.10">
    <property type="entry name" value="Sortase"/>
    <property type="match status" value="1"/>
</dbReference>
<evidence type="ECO:0000256" key="3">
    <source>
        <dbReference type="SAM" id="SignalP"/>
    </source>
</evidence>
<evidence type="ECO:0000256" key="2">
    <source>
        <dbReference type="SAM" id="MobiDB-lite"/>
    </source>
</evidence>
<dbReference type="EMBL" id="CP075371">
    <property type="protein sequence ID" value="QVT80164.1"/>
    <property type="molecule type" value="Genomic_DNA"/>
</dbReference>
<accession>A0ABX8EIR8</accession>
<feature type="chain" id="PRO_5046091557" description="Class F sortase" evidence="3">
    <location>
        <begin position="32"/>
        <end position="220"/>
    </location>
</feature>
<sequence>MPASRTRPWTVLHPTVPAVLLALVVGGCAPAGDGGSSSDTGAEDAAARPDEPEQRQVKASPATRAGSVTARVPTAVRLPGTDRLEVVPVGTREDGLLDVPSDVDLLGWWEGSARVGDPFGSVLLAGHVDSEDEGLGPSARLLTVERGDEVEVRAGGRTTSYAVTSRRFVPLDDLGSHPRILSADGPARVTLVTCAPPFLPDEGGYQNLAVVTALPGRGAQ</sequence>